<name>A0A7W6J9V1_9CAUL</name>
<dbReference type="EMBL" id="JACIDM010000001">
    <property type="protein sequence ID" value="MBB4081205.1"/>
    <property type="molecule type" value="Genomic_DNA"/>
</dbReference>
<feature type="signal peptide" evidence="1">
    <location>
        <begin position="1"/>
        <end position="20"/>
    </location>
</feature>
<reference evidence="2 3" key="1">
    <citation type="submission" date="2020-08" db="EMBL/GenBank/DDBJ databases">
        <title>Genomic Encyclopedia of Type Strains, Phase IV (KMG-IV): sequencing the most valuable type-strain genomes for metagenomic binning, comparative biology and taxonomic classification.</title>
        <authorList>
            <person name="Goeker M."/>
        </authorList>
    </citation>
    <scope>NUCLEOTIDE SEQUENCE [LARGE SCALE GENOMIC DNA]</scope>
    <source>
        <strain evidence="2 3">DSM 23960</strain>
    </source>
</reference>
<keyword evidence="3" id="KW-1185">Reference proteome</keyword>
<evidence type="ECO:0000313" key="2">
    <source>
        <dbReference type="EMBL" id="MBB4081205.1"/>
    </source>
</evidence>
<dbReference type="Proteomes" id="UP000529946">
    <property type="component" value="Unassembled WGS sequence"/>
</dbReference>
<protein>
    <recommendedName>
        <fullName evidence="4">Lipoprotein</fullName>
    </recommendedName>
</protein>
<evidence type="ECO:0008006" key="4">
    <source>
        <dbReference type="Google" id="ProtNLM"/>
    </source>
</evidence>
<evidence type="ECO:0000256" key="1">
    <source>
        <dbReference type="SAM" id="SignalP"/>
    </source>
</evidence>
<gene>
    <name evidence="2" type="ORF">GGR12_000044</name>
</gene>
<feature type="chain" id="PRO_5030869962" description="Lipoprotein" evidence="1">
    <location>
        <begin position="21"/>
        <end position="138"/>
    </location>
</feature>
<sequence length="138" mass="14749">MRLPILIAGLGVFAATVSCAPTTGGESGSAPPQARACFNTQTVTNFRRGRPDQIFLRVGRNDVYELQAAGGCREVDFAIRLAIVPERTGAAGTRICTNDWVRIFVPGPNRSPTAFCRARVSRLLTPEEVAALPAAHTP</sequence>
<accession>A0A7W6J9V1</accession>
<dbReference type="AlphaFoldDB" id="A0A7W6J9V1"/>
<comment type="caution">
    <text evidence="2">The sequence shown here is derived from an EMBL/GenBank/DDBJ whole genome shotgun (WGS) entry which is preliminary data.</text>
</comment>
<keyword evidence="1" id="KW-0732">Signal</keyword>
<organism evidence="2 3">
    <name type="scientific">Brevundimonas lenta</name>
    <dbReference type="NCBI Taxonomy" id="424796"/>
    <lineage>
        <taxon>Bacteria</taxon>
        <taxon>Pseudomonadati</taxon>
        <taxon>Pseudomonadota</taxon>
        <taxon>Alphaproteobacteria</taxon>
        <taxon>Caulobacterales</taxon>
        <taxon>Caulobacteraceae</taxon>
        <taxon>Brevundimonas</taxon>
    </lineage>
</organism>
<proteinExistence type="predicted"/>
<evidence type="ECO:0000313" key="3">
    <source>
        <dbReference type="Proteomes" id="UP000529946"/>
    </source>
</evidence>
<dbReference type="RefSeq" id="WP_183201614.1">
    <property type="nucleotide sequence ID" value="NZ_BAAAER010000002.1"/>
</dbReference>
<dbReference type="PROSITE" id="PS51257">
    <property type="entry name" value="PROKAR_LIPOPROTEIN"/>
    <property type="match status" value="1"/>
</dbReference>